<dbReference type="NCBIfam" id="TIGR01823">
    <property type="entry name" value="PabB-fungal"/>
    <property type="match status" value="1"/>
</dbReference>
<comment type="caution">
    <text evidence="14">The sequence shown here is derived from an EMBL/GenBank/DDBJ whole genome shotgun (WGS) entry which is preliminary data.</text>
</comment>
<dbReference type="Pfam" id="PF00425">
    <property type="entry name" value="Chorismate_bind"/>
    <property type="match status" value="1"/>
</dbReference>
<organism evidence="14 15">
    <name type="scientific">Cladophialophora carrionii</name>
    <dbReference type="NCBI Taxonomy" id="86049"/>
    <lineage>
        <taxon>Eukaryota</taxon>
        <taxon>Fungi</taxon>
        <taxon>Dikarya</taxon>
        <taxon>Ascomycota</taxon>
        <taxon>Pezizomycotina</taxon>
        <taxon>Eurotiomycetes</taxon>
        <taxon>Chaetothyriomycetidae</taxon>
        <taxon>Chaetothyriales</taxon>
        <taxon>Herpotrichiellaceae</taxon>
        <taxon>Cladophialophora</taxon>
    </lineage>
</organism>
<feature type="domain" description="Anthranilate synthase component I N-terminal" evidence="13">
    <location>
        <begin position="328"/>
        <end position="452"/>
    </location>
</feature>
<dbReference type="GO" id="GO:0000162">
    <property type="term" value="P:L-tryptophan biosynthetic process"/>
    <property type="evidence" value="ECO:0007669"/>
    <property type="project" value="TreeGrafter"/>
</dbReference>
<dbReference type="VEuPathDB" id="FungiDB:G647_05449"/>
<evidence type="ECO:0000259" key="13">
    <source>
        <dbReference type="Pfam" id="PF04715"/>
    </source>
</evidence>
<dbReference type="SUPFAM" id="SSF52317">
    <property type="entry name" value="Class I glutamine amidotransferase-like"/>
    <property type="match status" value="1"/>
</dbReference>
<dbReference type="Pfam" id="PF04715">
    <property type="entry name" value="Anth_synt_I_N"/>
    <property type="match status" value="1"/>
</dbReference>
<protein>
    <recommendedName>
        <fullName evidence="4">aminodeoxychorismate synthase</fullName>
        <ecNumber evidence="4">2.6.1.85</ecNumber>
    </recommendedName>
    <alternativeName>
        <fullName evidence="8">Para-aminobenzoate synthase</fullName>
    </alternativeName>
    <alternativeName>
        <fullName evidence="9">p-aminobenzoic acid synthase</fullName>
    </alternativeName>
</protein>
<dbReference type="eggNOG" id="KOG1224">
    <property type="taxonomic scope" value="Eukaryota"/>
</dbReference>
<dbReference type="GO" id="GO:0046654">
    <property type="term" value="P:tetrahydrofolate biosynthetic process"/>
    <property type="evidence" value="ECO:0007669"/>
    <property type="project" value="UniProtKB-UniPathway"/>
</dbReference>
<evidence type="ECO:0000256" key="8">
    <source>
        <dbReference type="ARBA" id="ARBA00031329"/>
    </source>
</evidence>
<dbReference type="GO" id="GO:0046820">
    <property type="term" value="F:4-amino-4-deoxychorismate synthase activity"/>
    <property type="evidence" value="ECO:0007669"/>
    <property type="project" value="UniProtKB-EC"/>
</dbReference>
<evidence type="ECO:0000259" key="12">
    <source>
        <dbReference type="Pfam" id="PF00425"/>
    </source>
</evidence>
<dbReference type="OrthoDB" id="64220at2759"/>
<gene>
    <name evidence="14" type="ORF">CLCR_06692</name>
</gene>
<dbReference type="PANTHER" id="PTHR11236:SF18">
    <property type="entry name" value="AMINODEOXYCHORISMATE SYNTHASE"/>
    <property type="match status" value="1"/>
</dbReference>
<dbReference type="PROSITE" id="PS51273">
    <property type="entry name" value="GATASE_TYPE_1"/>
    <property type="match status" value="1"/>
</dbReference>
<dbReference type="GO" id="GO:0046656">
    <property type="term" value="P:folic acid biosynthetic process"/>
    <property type="evidence" value="ECO:0007669"/>
    <property type="project" value="UniProtKB-KW"/>
</dbReference>
<evidence type="ECO:0000256" key="2">
    <source>
        <dbReference type="ARBA" id="ARBA00005009"/>
    </source>
</evidence>
<keyword evidence="7" id="KW-0315">Glutamine amidotransferase</keyword>
<evidence type="ECO:0000256" key="3">
    <source>
        <dbReference type="ARBA" id="ARBA00005970"/>
    </source>
</evidence>
<evidence type="ECO:0000256" key="7">
    <source>
        <dbReference type="ARBA" id="ARBA00022962"/>
    </source>
</evidence>
<feature type="region of interest" description="Disordered" evidence="10">
    <location>
        <begin position="158"/>
        <end position="179"/>
    </location>
</feature>
<dbReference type="InterPro" id="IPR029062">
    <property type="entry name" value="Class_I_gatase-like"/>
</dbReference>
<name>A0A1C1CPX1_9EURO</name>
<dbReference type="InterPro" id="IPR019999">
    <property type="entry name" value="Anth_synth_I-like"/>
</dbReference>
<evidence type="ECO:0000313" key="15">
    <source>
        <dbReference type="Proteomes" id="UP000094526"/>
    </source>
</evidence>
<dbReference type="PRINTS" id="PR00096">
    <property type="entry name" value="GATASE"/>
</dbReference>
<dbReference type="EC" id="2.6.1.85" evidence="4"/>
<keyword evidence="6" id="KW-0289">Folate biosynthesis</keyword>
<dbReference type="InterPro" id="IPR005801">
    <property type="entry name" value="ADC_synthase"/>
</dbReference>
<dbReference type="Proteomes" id="UP000094526">
    <property type="component" value="Unassembled WGS sequence"/>
</dbReference>
<keyword evidence="5" id="KW-0808">Transferase</keyword>
<dbReference type="InterPro" id="IPR010117">
    <property type="entry name" value="PabB_fungal"/>
</dbReference>
<comment type="catalytic activity">
    <reaction evidence="1">
        <text>chorismate + L-glutamine = 4-amino-4-deoxychorismate + L-glutamate</text>
        <dbReference type="Rhea" id="RHEA:11672"/>
        <dbReference type="ChEBI" id="CHEBI:29748"/>
        <dbReference type="ChEBI" id="CHEBI:29985"/>
        <dbReference type="ChEBI" id="CHEBI:58359"/>
        <dbReference type="ChEBI" id="CHEBI:58406"/>
        <dbReference type="EC" id="2.6.1.85"/>
    </reaction>
</comment>
<dbReference type="Pfam" id="PF00117">
    <property type="entry name" value="GATase"/>
    <property type="match status" value="2"/>
</dbReference>
<keyword evidence="15" id="KW-1185">Reference proteome</keyword>
<dbReference type="UniPathway" id="UPA00077">
    <property type="reaction ID" value="UER00149"/>
</dbReference>
<evidence type="ECO:0000256" key="4">
    <source>
        <dbReference type="ARBA" id="ARBA00013139"/>
    </source>
</evidence>
<dbReference type="GO" id="GO:0005737">
    <property type="term" value="C:cytoplasm"/>
    <property type="evidence" value="ECO:0007669"/>
    <property type="project" value="TreeGrafter"/>
</dbReference>
<dbReference type="STRING" id="86049.A0A1C1CPX1"/>
<dbReference type="CDD" id="cd01743">
    <property type="entry name" value="GATase1_Anthranilate_Synthase"/>
    <property type="match status" value="1"/>
</dbReference>
<comment type="pathway">
    <text evidence="2">Cofactor biosynthesis; tetrahydrofolate biosynthesis; 4-aminobenzoate from chorismate: step 1/2.</text>
</comment>
<dbReference type="PANTHER" id="PTHR11236">
    <property type="entry name" value="AMINOBENZOATE/ANTHRANILATE SYNTHASE"/>
    <property type="match status" value="1"/>
</dbReference>
<dbReference type="InterPro" id="IPR017926">
    <property type="entry name" value="GATASE"/>
</dbReference>
<evidence type="ECO:0000256" key="9">
    <source>
        <dbReference type="ARBA" id="ARBA00031904"/>
    </source>
</evidence>
<feature type="domain" description="Chorismate-utilising enzyme C-terminal" evidence="12">
    <location>
        <begin position="507"/>
        <end position="792"/>
    </location>
</feature>
<feature type="domain" description="Glutamine amidotransferase" evidence="11">
    <location>
        <begin position="199"/>
        <end position="236"/>
    </location>
</feature>
<evidence type="ECO:0000256" key="5">
    <source>
        <dbReference type="ARBA" id="ARBA00022679"/>
    </source>
</evidence>
<dbReference type="SUPFAM" id="SSF56322">
    <property type="entry name" value="ADC synthase"/>
    <property type="match status" value="1"/>
</dbReference>
<evidence type="ECO:0000259" key="11">
    <source>
        <dbReference type="Pfam" id="PF00117"/>
    </source>
</evidence>
<dbReference type="AlphaFoldDB" id="A0A1C1CPX1"/>
<dbReference type="Gene3D" id="3.60.120.10">
    <property type="entry name" value="Anthranilate synthase"/>
    <property type="match status" value="1"/>
</dbReference>
<dbReference type="InterPro" id="IPR006221">
    <property type="entry name" value="TrpG/PapA_dom"/>
</dbReference>
<evidence type="ECO:0000313" key="14">
    <source>
        <dbReference type="EMBL" id="OCT50564.1"/>
    </source>
</evidence>
<dbReference type="PRINTS" id="PR00097">
    <property type="entry name" value="ANTSNTHASEII"/>
</dbReference>
<dbReference type="VEuPathDB" id="FungiDB:CLCR_06692"/>
<dbReference type="Gene3D" id="3.40.50.880">
    <property type="match status" value="1"/>
</dbReference>
<dbReference type="InterPro" id="IPR015890">
    <property type="entry name" value="Chorismate_C"/>
</dbReference>
<evidence type="ECO:0000256" key="1">
    <source>
        <dbReference type="ARBA" id="ARBA00001000"/>
    </source>
</evidence>
<comment type="similarity">
    <text evidence="3">In the C-terminal section; belongs to the anthranilate synthase component I family.</text>
</comment>
<proteinExistence type="inferred from homology"/>
<dbReference type="InterPro" id="IPR006805">
    <property type="entry name" value="Anth_synth_I_N"/>
</dbReference>
<sequence length="803" mass="88924">MTTQASILFVDAYDSFAENIAALLHGCLQVQVTVIRIDCNIQQEFKQTSQDFFSSFDAIVLGPGPGNPENGEDVGLFNQVWAYAESQQIPVLGICLGFQSLCARYNLPVVRMSLPCHGHAKEICHSGRDIFSGTEDILATCYNSLGVSLTAFRGVDTASRPGSSGSNESMSSSQSLHSISSVPLGPVNYTGRSDVRQQVKSLEVLAWDKNGWVMAVKHRLLPFHGFQFHPESCKSNLACQTLVKQWWKATTSHNEQRRGPFCRRQARPIQVEGPDDTILPTSAVNLLRELLLISSTCKGSVHRRSMHLPGASSMIADLCYQNSWPDSVAMLESTKRGRYSIYSFTHERTCLLEYKAGQILFHMPSSAHGPYQRSLLSREVAVALIESFIRSRSFQGDEADLPFSGGFIGFISYEFGTASLHLKLHRQNVPPPLTPEIGLLWVDRSVIYDHDTGMAHVQSIRHDDFWVDEIADMLQSNYEALGEASSSATSKKAQEILSSAKFTHPNHDRYVSQIRACQSELLAGNSYELCLTTEATITTPTSSDAAYLLYRNIQWHNPVPFASYMSFNKTTILSSSPEQFLSWSAKDGTIDMIPMKGTVKKTPEMTRAKATEILSSAKESAENLMIADLIRHDLYSTVGHDAKVEVVKLCDVVESETVFSLVSHIRAHAPISPDLDKASDEYAQAMSNYGIRALTRTLPPGSMTGAPKKRSCEILDDLERRDRGVYSGAIGYIDVCGNGAWSVVIRSAFSNREDNETDPTTGKETQKWRVGAGGAITVLSDEEEEWEEMMTKLDSVLRGFRVD</sequence>
<reference evidence="15" key="1">
    <citation type="submission" date="2015-07" db="EMBL/GenBank/DDBJ databases">
        <authorList>
            <person name="Teixeira M.M."/>
            <person name="Souza R.C."/>
            <person name="Almeida L.G."/>
            <person name="Vicente V.A."/>
            <person name="de Hoog S."/>
            <person name="Bocca A.L."/>
            <person name="de Almeida S.R."/>
            <person name="Vasconcelos A.T."/>
            <person name="Felipe M.S."/>
        </authorList>
    </citation>
    <scope>NUCLEOTIDE SEQUENCE [LARGE SCALE GENOMIC DNA]</scope>
    <source>
        <strain evidence="15">KSF</strain>
    </source>
</reference>
<dbReference type="GO" id="GO:0008153">
    <property type="term" value="P:4-aminobenzoate biosynthetic process"/>
    <property type="evidence" value="ECO:0007669"/>
    <property type="project" value="TreeGrafter"/>
</dbReference>
<evidence type="ECO:0000256" key="10">
    <source>
        <dbReference type="SAM" id="MobiDB-lite"/>
    </source>
</evidence>
<accession>A0A1C1CPX1</accession>
<evidence type="ECO:0000256" key="6">
    <source>
        <dbReference type="ARBA" id="ARBA00022909"/>
    </source>
</evidence>
<feature type="domain" description="Glutamine amidotransferase" evidence="11">
    <location>
        <begin position="9"/>
        <end position="148"/>
    </location>
</feature>
<dbReference type="EMBL" id="LGRB01000010">
    <property type="protein sequence ID" value="OCT50564.1"/>
    <property type="molecule type" value="Genomic_DNA"/>
</dbReference>